<keyword evidence="3" id="KW-1185">Reference proteome</keyword>
<sequence length="115" mass="13391">MIPSVEEMIERYVAAWNGKGLDQFKADFAECWAADATYTDPNFELVKGVNGIAELAQTSLERAPIRTFSILTQPEYHHHVGRYNWQVQLPEETKQGFDYFEFNDQHQITRIVSFF</sequence>
<dbReference type="AlphaFoldDB" id="A0A562TPM0"/>
<evidence type="ECO:0000259" key="1">
    <source>
        <dbReference type="Pfam" id="PF12680"/>
    </source>
</evidence>
<dbReference type="InterPro" id="IPR037401">
    <property type="entry name" value="SnoaL-like"/>
</dbReference>
<gene>
    <name evidence="2" type="ORF">JN11_04561</name>
</gene>
<dbReference type="Proteomes" id="UP000317010">
    <property type="component" value="Unassembled WGS sequence"/>
</dbReference>
<comment type="caution">
    <text evidence="2">The sequence shown here is derived from an EMBL/GenBank/DDBJ whole genome shotgun (WGS) entry which is preliminary data.</text>
</comment>
<dbReference type="SUPFAM" id="SSF54427">
    <property type="entry name" value="NTF2-like"/>
    <property type="match status" value="1"/>
</dbReference>
<accession>A0A562TPM0</accession>
<dbReference type="InterPro" id="IPR032710">
    <property type="entry name" value="NTF2-like_dom_sf"/>
</dbReference>
<evidence type="ECO:0000313" key="2">
    <source>
        <dbReference type="EMBL" id="TWI94780.1"/>
    </source>
</evidence>
<dbReference type="Gene3D" id="3.10.450.50">
    <property type="match status" value="1"/>
</dbReference>
<dbReference type="OrthoDB" id="9808719at2"/>
<dbReference type="EMBL" id="VLLI01000018">
    <property type="protein sequence ID" value="TWI94780.1"/>
    <property type="molecule type" value="Genomic_DNA"/>
</dbReference>
<feature type="domain" description="SnoaL-like" evidence="1">
    <location>
        <begin position="9"/>
        <end position="109"/>
    </location>
</feature>
<organism evidence="2 3">
    <name type="scientific">Mucilaginibacter frigoritolerans</name>
    <dbReference type="NCBI Taxonomy" id="652788"/>
    <lineage>
        <taxon>Bacteria</taxon>
        <taxon>Pseudomonadati</taxon>
        <taxon>Bacteroidota</taxon>
        <taxon>Sphingobacteriia</taxon>
        <taxon>Sphingobacteriales</taxon>
        <taxon>Sphingobacteriaceae</taxon>
        <taxon>Mucilaginibacter</taxon>
    </lineage>
</organism>
<protein>
    <submittedName>
        <fullName evidence="2">SnoaL-like protein</fullName>
    </submittedName>
</protein>
<reference evidence="2 3" key="1">
    <citation type="submission" date="2019-07" db="EMBL/GenBank/DDBJ databases">
        <title>Genomic Encyclopedia of Archaeal and Bacterial Type Strains, Phase II (KMG-II): from individual species to whole genera.</title>
        <authorList>
            <person name="Goeker M."/>
        </authorList>
    </citation>
    <scope>NUCLEOTIDE SEQUENCE [LARGE SCALE GENOMIC DNA]</scope>
    <source>
        <strain evidence="2 3">ATCC BAA-1854</strain>
    </source>
</reference>
<dbReference type="Pfam" id="PF12680">
    <property type="entry name" value="SnoaL_2"/>
    <property type="match status" value="1"/>
</dbReference>
<dbReference type="RefSeq" id="WP_144916326.1">
    <property type="nucleotide sequence ID" value="NZ_VLLI01000018.1"/>
</dbReference>
<name>A0A562TPM0_9SPHI</name>
<evidence type="ECO:0000313" key="3">
    <source>
        <dbReference type="Proteomes" id="UP000317010"/>
    </source>
</evidence>
<proteinExistence type="predicted"/>